<dbReference type="Proteomes" id="UP001179600">
    <property type="component" value="Chromosome"/>
</dbReference>
<proteinExistence type="predicted"/>
<dbReference type="Pfam" id="PF01978">
    <property type="entry name" value="TrmB"/>
    <property type="match status" value="1"/>
</dbReference>
<dbReference type="PANTHER" id="PTHR34293">
    <property type="entry name" value="HTH-TYPE TRANSCRIPTIONAL REGULATOR TRMBL2"/>
    <property type="match status" value="1"/>
</dbReference>
<evidence type="ECO:0000313" key="3">
    <source>
        <dbReference type="Proteomes" id="UP001179600"/>
    </source>
</evidence>
<dbReference type="InterPro" id="IPR036388">
    <property type="entry name" value="WH-like_DNA-bd_sf"/>
</dbReference>
<dbReference type="EMBL" id="CP116507">
    <property type="protein sequence ID" value="WCG23238.1"/>
    <property type="molecule type" value="Genomic_DNA"/>
</dbReference>
<dbReference type="CDD" id="cd09124">
    <property type="entry name" value="PLDc_like_TrmB_middle"/>
    <property type="match status" value="1"/>
</dbReference>
<dbReference type="SUPFAM" id="SSF46785">
    <property type="entry name" value="Winged helix' DNA-binding domain"/>
    <property type="match status" value="1"/>
</dbReference>
<reference evidence="2" key="1">
    <citation type="submission" date="2023-01" db="EMBL/GenBank/DDBJ databases">
        <title>Oxazolidinone resistance genes in florfenicol resistant enterococci from beef cattle and veal calves at slaughter.</title>
        <authorList>
            <person name="Biggel M."/>
        </authorList>
    </citation>
    <scope>NUCLEOTIDE SEQUENCE</scope>
    <source>
        <strain evidence="2">K204-1</strain>
    </source>
</reference>
<dbReference type="PANTHER" id="PTHR34293:SF1">
    <property type="entry name" value="HTH-TYPE TRANSCRIPTIONAL REGULATOR TRMBL2"/>
    <property type="match status" value="1"/>
</dbReference>
<sequence>MNTIKQVMKKFGYTENETSIYITLLESGNLSGYEVSKRSGVARSKVYNLLENLVNSGLVVVNKTEPKLYHAISSEELLNLLKQDIHADLAQLEKQLTKVKETDESDDLLWKINGYGPTLSKAKYLIEQATESLYIQIWEQELTPELIEVLAAAEQRLEHFVLILFKENNDFTLPFTRYYDHGFQQDKLADFGNRWLSIVSDSQEVLFGDLNFEVKEVELIWTKNRAMMTLAKEYIKHDAYTLKLIAQLPDSIAETYHGDLGQLRQIY</sequence>
<organism evidence="2 3">
    <name type="scientific">Vagococcus lutrae</name>
    <dbReference type="NCBI Taxonomy" id="81947"/>
    <lineage>
        <taxon>Bacteria</taxon>
        <taxon>Bacillati</taxon>
        <taxon>Bacillota</taxon>
        <taxon>Bacilli</taxon>
        <taxon>Lactobacillales</taxon>
        <taxon>Enterococcaceae</taxon>
        <taxon>Vagococcus</taxon>
    </lineage>
</organism>
<protein>
    <submittedName>
        <fullName evidence="2">Helix-turn-helix domain-containing protein</fullName>
    </submittedName>
</protein>
<dbReference type="RefSeq" id="WP_126763599.1">
    <property type="nucleotide sequence ID" value="NZ_BKBT01000028.1"/>
</dbReference>
<evidence type="ECO:0000313" key="2">
    <source>
        <dbReference type="EMBL" id="WCG23238.1"/>
    </source>
</evidence>
<feature type="domain" description="Transcription regulator TrmB N-terminal" evidence="1">
    <location>
        <begin position="8"/>
        <end position="74"/>
    </location>
</feature>
<gene>
    <name evidence="2" type="ORF">PML95_03070</name>
</gene>
<dbReference type="InterPro" id="IPR036390">
    <property type="entry name" value="WH_DNA-bd_sf"/>
</dbReference>
<evidence type="ECO:0000259" key="1">
    <source>
        <dbReference type="Pfam" id="PF01978"/>
    </source>
</evidence>
<dbReference type="Gene3D" id="1.10.10.10">
    <property type="entry name" value="Winged helix-like DNA-binding domain superfamily/Winged helix DNA-binding domain"/>
    <property type="match status" value="1"/>
</dbReference>
<dbReference type="InterPro" id="IPR002831">
    <property type="entry name" value="Tscrpt_reg_TrmB_N"/>
</dbReference>
<name>A0AAF0BD05_9ENTE</name>
<accession>A0AAF0BD05</accession>
<dbReference type="InterPro" id="IPR051797">
    <property type="entry name" value="TrmB-like"/>
</dbReference>
<dbReference type="AlphaFoldDB" id="A0AAF0BD05"/>